<name>A0A815IWZ0_9BILA</name>
<reference evidence="2" key="1">
    <citation type="submission" date="2021-02" db="EMBL/GenBank/DDBJ databases">
        <authorList>
            <person name="Nowell W R."/>
        </authorList>
    </citation>
    <scope>NUCLEOTIDE SEQUENCE</scope>
</reference>
<dbReference type="AlphaFoldDB" id="A0A815IWZ0"/>
<proteinExistence type="predicted"/>
<keyword evidence="4" id="KW-1185">Reference proteome</keyword>
<dbReference type="EMBL" id="CAJNOQ010016099">
    <property type="protein sequence ID" value="CAF1374499.1"/>
    <property type="molecule type" value="Genomic_DNA"/>
</dbReference>
<comment type="caution">
    <text evidence="2">The sequence shown here is derived from an EMBL/GenBank/DDBJ whole genome shotgun (WGS) entry which is preliminary data.</text>
</comment>
<dbReference type="Proteomes" id="UP000681722">
    <property type="component" value="Unassembled WGS sequence"/>
</dbReference>
<evidence type="ECO:0000313" key="2">
    <source>
        <dbReference type="EMBL" id="CAF1374499.1"/>
    </source>
</evidence>
<sequence length="439" mass="49724">MVVTRYYRTVLLGHAQATVVVGSILDAFRSDGIDIKKLLMLSRDNPNVNKTIEKMIGDEMKKLGAELLQVGVCNLHVVHNAFKAGEEARRLLAELSAADRTTFFNDVRIMYHTIADYLKTHLPLENKFLRDVQVLDPSLRTEPNSADQMVRVGRGIPRLLSGTEIDRIRGEWMMYAAETIDEQWYIKKRYQDSDGNTQIEHQRIDFYWNKVLSLTTNVGLSKYPTMAKIIKNILIVAHGNSDVERGFSVNEHIVTENRTLLTASSINGLRATWDAINFAGSGSSHKVPVNAELLHAVRKSKSIYNQEQLSLKIAANQMNKDNEDHINVDEKARKLVDQEYHWLSKQKNLQEEQNKAQLSISEGRHRLDNALKKSDMIDAQAANALIGAGDEKVKSISGELKQATDELLKIQSKRKNAFSHRQSSENKKKKVSATTSDWF</sequence>
<evidence type="ECO:0000313" key="4">
    <source>
        <dbReference type="Proteomes" id="UP000663829"/>
    </source>
</evidence>
<protein>
    <submittedName>
        <fullName evidence="2">Uncharacterized protein</fullName>
    </submittedName>
</protein>
<dbReference type="Proteomes" id="UP000663829">
    <property type="component" value="Unassembled WGS sequence"/>
</dbReference>
<organism evidence="2 4">
    <name type="scientific">Didymodactylos carnosus</name>
    <dbReference type="NCBI Taxonomy" id="1234261"/>
    <lineage>
        <taxon>Eukaryota</taxon>
        <taxon>Metazoa</taxon>
        <taxon>Spiralia</taxon>
        <taxon>Gnathifera</taxon>
        <taxon>Rotifera</taxon>
        <taxon>Eurotatoria</taxon>
        <taxon>Bdelloidea</taxon>
        <taxon>Philodinida</taxon>
        <taxon>Philodinidae</taxon>
        <taxon>Didymodactylos</taxon>
    </lineage>
</organism>
<accession>A0A815IWZ0</accession>
<dbReference type="OrthoDB" id="6747606at2759"/>
<gene>
    <name evidence="2" type="ORF">GPM918_LOCUS32020</name>
    <name evidence="3" type="ORF">SRO942_LOCUS32676</name>
</gene>
<evidence type="ECO:0000313" key="3">
    <source>
        <dbReference type="EMBL" id="CAF4263780.1"/>
    </source>
</evidence>
<dbReference type="EMBL" id="CAJOBC010077628">
    <property type="protein sequence ID" value="CAF4263780.1"/>
    <property type="molecule type" value="Genomic_DNA"/>
</dbReference>
<evidence type="ECO:0000256" key="1">
    <source>
        <dbReference type="SAM" id="MobiDB-lite"/>
    </source>
</evidence>
<feature type="region of interest" description="Disordered" evidence="1">
    <location>
        <begin position="414"/>
        <end position="439"/>
    </location>
</feature>